<feature type="domain" description="Glycosyltransferase subfamily 4-like N-terminal" evidence="2">
    <location>
        <begin position="16"/>
        <end position="165"/>
    </location>
</feature>
<keyword evidence="3" id="KW-0808">Transferase</keyword>
<dbReference type="Pfam" id="PF00534">
    <property type="entry name" value="Glycos_transf_1"/>
    <property type="match status" value="1"/>
</dbReference>
<dbReference type="InterPro" id="IPR001296">
    <property type="entry name" value="Glyco_trans_1"/>
</dbReference>
<gene>
    <name evidence="3" type="ORF">PQ457_15285</name>
</gene>
<dbReference type="SUPFAM" id="SSF53756">
    <property type="entry name" value="UDP-Glycosyltransferase/glycogen phosphorylase"/>
    <property type="match status" value="1"/>
</dbReference>
<name>A0ABY7TY44_9SPHN</name>
<evidence type="ECO:0000259" key="2">
    <source>
        <dbReference type="Pfam" id="PF13579"/>
    </source>
</evidence>
<feature type="domain" description="Glycosyl transferase family 1" evidence="1">
    <location>
        <begin position="201"/>
        <end position="366"/>
    </location>
</feature>
<dbReference type="Proteomes" id="UP001218231">
    <property type="component" value="Chromosome"/>
</dbReference>
<protein>
    <submittedName>
        <fullName evidence="3">Glycosyltransferase</fullName>
        <ecNumber evidence="3">2.4.-.-</ecNumber>
    </submittedName>
</protein>
<organism evidence="3 4">
    <name type="scientific">Novosphingobium humi</name>
    <dbReference type="NCBI Taxonomy" id="2282397"/>
    <lineage>
        <taxon>Bacteria</taxon>
        <taxon>Pseudomonadati</taxon>
        <taxon>Pseudomonadota</taxon>
        <taxon>Alphaproteobacteria</taxon>
        <taxon>Sphingomonadales</taxon>
        <taxon>Sphingomonadaceae</taxon>
        <taxon>Novosphingobium</taxon>
    </lineage>
</organism>
<proteinExistence type="predicted"/>
<keyword evidence="3" id="KW-0328">Glycosyltransferase</keyword>
<dbReference type="PANTHER" id="PTHR12526">
    <property type="entry name" value="GLYCOSYLTRANSFERASE"/>
    <property type="match status" value="1"/>
</dbReference>
<evidence type="ECO:0000313" key="3">
    <source>
        <dbReference type="EMBL" id="WCT77260.1"/>
    </source>
</evidence>
<dbReference type="RefSeq" id="WP_273617641.1">
    <property type="nucleotide sequence ID" value="NZ_CP117417.1"/>
</dbReference>
<sequence>MTRILHIITTCDLRGGGPIEAARNMGTIWAGQGHSHDLLTLDPEDADLELPGYPGRIFKVGAPVGKSLAARYRYSPAMVPWLKANAHNYDAVIVSGLWRYQTMGAANALIDLGIPYFVFTHGMLDPWFRKRYPLKHAVKQVSWLLAEGRLLRNAANVMFTCEEEGILAQDAFWPYSVNAACVGYGTRDVAGDPEAQKAAFRAAVPNLADKRFLLFLSRIHEKKGCDLLLDGFARVAGREPDLDLVIAGPDQTGLVATLKAQAEKLGIGHRVHFPGMLKGDIKYGAFRAAEAFVLTSHQENFGIVVAEALACNTPVLISDKVNIWREVESDGAGLVGPDTAEGAYKVLSGYLDLSQDERLAMREKARACFINRFRIEEVATRLMTLIESHLNKDAGAPSHSFG</sequence>
<dbReference type="Gene3D" id="3.40.50.2000">
    <property type="entry name" value="Glycogen Phosphorylase B"/>
    <property type="match status" value="2"/>
</dbReference>
<dbReference type="EMBL" id="CP117417">
    <property type="protein sequence ID" value="WCT77260.1"/>
    <property type="molecule type" value="Genomic_DNA"/>
</dbReference>
<reference evidence="3 4" key="1">
    <citation type="submission" date="2023-02" db="EMBL/GenBank/DDBJ databases">
        <title>Genome sequence of Novosphingobium humi KACC 19094.</title>
        <authorList>
            <person name="Kim S."/>
            <person name="Heo J."/>
            <person name="Kwon S.-W."/>
        </authorList>
    </citation>
    <scope>NUCLEOTIDE SEQUENCE [LARGE SCALE GENOMIC DNA]</scope>
    <source>
        <strain evidence="3 4">KACC 19094</strain>
    </source>
</reference>
<dbReference type="InterPro" id="IPR028098">
    <property type="entry name" value="Glyco_trans_4-like_N"/>
</dbReference>
<dbReference type="Pfam" id="PF13579">
    <property type="entry name" value="Glyco_trans_4_4"/>
    <property type="match status" value="1"/>
</dbReference>
<dbReference type="EC" id="2.4.-.-" evidence="3"/>
<keyword evidence="4" id="KW-1185">Reference proteome</keyword>
<accession>A0ABY7TY44</accession>
<evidence type="ECO:0000259" key="1">
    <source>
        <dbReference type="Pfam" id="PF00534"/>
    </source>
</evidence>
<dbReference type="GO" id="GO:0016757">
    <property type="term" value="F:glycosyltransferase activity"/>
    <property type="evidence" value="ECO:0007669"/>
    <property type="project" value="UniProtKB-KW"/>
</dbReference>
<evidence type="ECO:0000313" key="4">
    <source>
        <dbReference type="Proteomes" id="UP001218231"/>
    </source>
</evidence>